<dbReference type="Proteomes" id="UP000543419">
    <property type="component" value="Unassembled WGS sequence"/>
</dbReference>
<name>A0A7Y0HXC9_9BIFI</name>
<evidence type="ECO:0000313" key="1">
    <source>
        <dbReference type="EMBL" id="NMM98192.1"/>
    </source>
</evidence>
<dbReference type="EMBL" id="JAAIIG010000004">
    <property type="protein sequence ID" value="NMM98192.1"/>
    <property type="molecule type" value="Genomic_DNA"/>
</dbReference>
<proteinExistence type="predicted"/>
<gene>
    <name evidence="1" type="ORF">G1C97_1141</name>
</gene>
<protein>
    <submittedName>
        <fullName evidence="1">Uncharacterized protein</fullName>
    </submittedName>
</protein>
<reference evidence="1 2" key="1">
    <citation type="submission" date="2020-02" db="EMBL/GenBank/DDBJ databases">
        <title>Characterization of phylogenetic diversity of novel bifidobacterial species isolated in Czech ZOOs.</title>
        <authorList>
            <person name="Lugli G.A."/>
            <person name="Vera N.B."/>
            <person name="Ventura M."/>
        </authorList>
    </citation>
    <scope>NUCLEOTIDE SEQUENCE [LARGE SCALE GENOMIC DNA]</scope>
    <source>
        <strain evidence="1 2">DSM 109959</strain>
    </source>
</reference>
<keyword evidence="2" id="KW-1185">Reference proteome</keyword>
<comment type="caution">
    <text evidence="1">The sequence shown here is derived from an EMBL/GenBank/DDBJ whole genome shotgun (WGS) entry which is preliminary data.</text>
</comment>
<accession>A0A7Y0HXC9</accession>
<dbReference type="AlphaFoldDB" id="A0A7Y0HXC9"/>
<sequence length="90" mass="10138">MFLLITFFALRLKPFAEIGRPSTCLFGALTFSTVHLQRQAHYNVSHMLVFYDVKNLINSKEVVTADMNIAGRMCKSKLRVGQCKSDPGIT</sequence>
<evidence type="ECO:0000313" key="2">
    <source>
        <dbReference type="Proteomes" id="UP000543419"/>
    </source>
</evidence>
<organism evidence="1 2">
    <name type="scientific">Bifidobacterium olomucense</name>
    <dbReference type="NCBI Taxonomy" id="2675324"/>
    <lineage>
        <taxon>Bacteria</taxon>
        <taxon>Bacillati</taxon>
        <taxon>Actinomycetota</taxon>
        <taxon>Actinomycetes</taxon>
        <taxon>Bifidobacteriales</taxon>
        <taxon>Bifidobacteriaceae</taxon>
        <taxon>Bifidobacterium</taxon>
    </lineage>
</organism>